<sequence length="477" mass="53420">MAKSKNKSKKTTNQRRKAIKRPIRSVREWIGGRVAFPVHLIDGDEPTCPEVILWLESPGDLIVFHELVEHGEQCVSFDGQPVSFGNTLLAAMESPIIGRPRRPTRIRVADVVLAEEIREVAPDIEIKIAPTPELNAVIDFFMEQAGDGIDVENQQSHFQNGRISEPSVDQLFHTARRLYLAAPWKKIRSDRQVLLLDVPALEVENFCVSIIGIAGERMGLVLYPSVAGFSRFLDFLAENADGFDLDSVDMGTSMLTLNFHRATDLPQSLRHEAAKHGWPVADTNAYPLVTHYQPDRIPKPPTEREVRIVSVCAAALTDFFDKHAELLRAGYPADPFTASFTTEDGIEARLTFPDKASLPADMVDETLDDSLTHPLGEDTSEDLSDKMFSDTLPREEQSRIVLQFKDNHYSAWPDQPLPALNGETPRKAVKTNMGRRQVTLLLKDFEKTEAQQPESARYDFSGLRAELGIEDDPASRE</sequence>
<evidence type="ECO:0000313" key="4">
    <source>
        <dbReference type="EMBL" id="VFJ66244.1"/>
    </source>
</evidence>
<feature type="compositionally biased region" description="Acidic residues" evidence="1">
    <location>
        <begin position="468"/>
        <end position="477"/>
    </location>
</feature>
<accession>A0A450TGH6</accession>
<feature type="region of interest" description="Disordered" evidence="1">
    <location>
        <begin position="447"/>
        <end position="477"/>
    </location>
</feature>
<evidence type="ECO:0000256" key="1">
    <source>
        <dbReference type="SAM" id="MobiDB-lite"/>
    </source>
</evidence>
<evidence type="ECO:0008006" key="5">
    <source>
        <dbReference type="Google" id="ProtNLM"/>
    </source>
</evidence>
<dbReference type="InterPro" id="IPR055733">
    <property type="entry name" value="DUF7309"/>
</dbReference>
<organism evidence="4">
    <name type="scientific">Candidatus Kentrum sp. DK</name>
    <dbReference type="NCBI Taxonomy" id="2126562"/>
    <lineage>
        <taxon>Bacteria</taxon>
        <taxon>Pseudomonadati</taxon>
        <taxon>Pseudomonadota</taxon>
        <taxon>Gammaproteobacteria</taxon>
        <taxon>Candidatus Kentrum</taxon>
    </lineage>
</organism>
<dbReference type="AlphaFoldDB" id="A0A450TGH6"/>
<dbReference type="InterPro" id="IPR054216">
    <property type="entry name" value="DUF6930"/>
</dbReference>
<proteinExistence type="predicted"/>
<reference evidence="4" key="1">
    <citation type="submission" date="2019-02" db="EMBL/GenBank/DDBJ databases">
        <authorList>
            <person name="Gruber-Vodicka R. H."/>
            <person name="Seah K. B. B."/>
        </authorList>
    </citation>
    <scope>NUCLEOTIDE SEQUENCE</scope>
    <source>
        <strain evidence="4">BECK_DK161</strain>
    </source>
</reference>
<feature type="domain" description="DUF6930" evidence="2">
    <location>
        <begin position="16"/>
        <end position="142"/>
    </location>
</feature>
<evidence type="ECO:0000259" key="2">
    <source>
        <dbReference type="Pfam" id="PF22007"/>
    </source>
</evidence>
<dbReference type="EMBL" id="CAADEY010000145">
    <property type="protein sequence ID" value="VFJ66244.1"/>
    <property type="molecule type" value="Genomic_DNA"/>
</dbReference>
<evidence type="ECO:0000259" key="3">
    <source>
        <dbReference type="Pfam" id="PF23988"/>
    </source>
</evidence>
<name>A0A450TGH6_9GAMM</name>
<feature type="domain" description="DUF7309" evidence="3">
    <location>
        <begin position="170"/>
        <end position="312"/>
    </location>
</feature>
<dbReference type="Pfam" id="PF22007">
    <property type="entry name" value="DUF6930"/>
    <property type="match status" value="1"/>
</dbReference>
<dbReference type="Pfam" id="PF23988">
    <property type="entry name" value="DUF7309"/>
    <property type="match status" value="1"/>
</dbReference>
<protein>
    <recommendedName>
        <fullName evidence="5">Antitoxin Xre/MbcA/ParS-like toxin-binding domain-containing protein</fullName>
    </recommendedName>
</protein>
<gene>
    <name evidence="4" type="ORF">BECKDK2373C_GA0170839_11452</name>
</gene>